<evidence type="ECO:0000256" key="17">
    <source>
        <dbReference type="PROSITE-ProRule" id="PRU01256"/>
    </source>
</evidence>
<evidence type="ECO:0000256" key="15">
    <source>
        <dbReference type="ARBA" id="ARBA00023242"/>
    </source>
</evidence>
<dbReference type="Pfam" id="PF02037">
    <property type="entry name" value="SAP"/>
    <property type="match status" value="1"/>
</dbReference>
<dbReference type="PANTHER" id="PTHR14134:SF2">
    <property type="entry name" value="E3 UBIQUITIN-PROTEIN LIGASE RAD18"/>
    <property type="match status" value="1"/>
</dbReference>
<evidence type="ECO:0000256" key="9">
    <source>
        <dbReference type="ARBA" id="ARBA00022763"/>
    </source>
</evidence>
<dbReference type="PROSITE" id="PS51908">
    <property type="entry name" value="ZF_UBZ4"/>
    <property type="match status" value="1"/>
</dbReference>
<protein>
    <recommendedName>
        <fullName evidence="6 18">Postreplication repair E3 ubiquitin-protein ligase RAD18</fullName>
        <ecNumber evidence="5 18">2.3.2.27</ecNumber>
    </recommendedName>
    <alternativeName>
        <fullName evidence="18">RING-type E3 ubiquitin transferase RAD18</fullName>
    </alternativeName>
</protein>
<dbReference type="SMART" id="SM00184">
    <property type="entry name" value="RING"/>
    <property type="match status" value="1"/>
</dbReference>
<evidence type="ECO:0000256" key="16">
    <source>
        <dbReference type="PROSITE-ProRule" id="PRU00175"/>
    </source>
</evidence>
<keyword evidence="9 17" id="KW-0227">DNA damage</keyword>
<keyword evidence="12 18" id="KW-0862">Zinc</keyword>
<evidence type="ECO:0000259" key="22">
    <source>
        <dbReference type="PROSITE" id="PS51908"/>
    </source>
</evidence>
<comment type="similarity">
    <text evidence="4 18">Belongs to the RAD18 family.</text>
</comment>
<evidence type="ECO:0000256" key="1">
    <source>
        <dbReference type="ARBA" id="ARBA00000900"/>
    </source>
</evidence>
<comment type="caution">
    <text evidence="23">The sequence shown here is derived from an EMBL/GenBank/DDBJ whole genome shotgun (WGS) entry which is preliminary data.</text>
</comment>
<keyword evidence="15 18" id="KW-0539">Nucleus</keyword>
<dbReference type="InterPro" id="IPR004580">
    <property type="entry name" value="Rad18_fungi"/>
</dbReference>
<keyword evidence="11 18" id="KW-0833">Ubl conjugation pathway</keyword>
<evidence type="ECO:0000256" key="12">
    <source>
        <dbReference type="ARBA" id="ARBA00022833"/>
    </source>
</evidence>
<dbReference type="InterPro" id="IPR003034">
    <property type="entry name" value="SAP_dom"/>
</dbReference>
<dbReference type="AlphaFoldDB" id="A0A0A8L2J8"/>
<dbReference type="PANTHER" id="PTHR14134">
    <property type="entry name" value="E3 UBIQUITIN-PROTEIN LIGASE RAD18"/>
    <property type="match status" value="1"/>
</dbReference>
<dbReference type="InterPro" id="IPR013083">
    <property type="entry name" value="Znf_RING/FYVE/PHD"/>
</dbReference>
<proteinExistence type="inferred from homology"/>
<evidence type="ECO:0000256" key="19">
    <source>
        <dbReference type="SAM" id="MobiDB-lite"/>
    </source>
</evidence>
<evidence type="ECO:0000256" key="13">
    <source>
        <dbReference type="ARBA" id="ARBA00023125"/>
    </source>
</evidence>
<feature type="domain" description="RING-type" evidence="20">
    <location>
        <begin position="53"/>
        <end position="90"/>
    </location>
</feature>
<dbReference type="FunFam" id="3.30.40.10:FF:000172">
    <property type="entry name" value="E3 ubiquitin-protein ligase RAD18"/>
    <property type="match status" value="1"/>
</dbReference>
<evidence type="ECO:0000256" key="14">
    <source>
        <dbReference type="ARBA" id="ARBA00023204"/>
    </source>
</evidence>
<dbReference type="GO" id="GO:0005634">
    <property type="term" value="C:nucleus"/>
    <property type="evidence" value="ECO:0007669"/>
    <property type="project" value="UniProtKB-SubCell"/>
</dbReference>
<keyword evidence="7 18" id="KW-0808">Transferase</keyword>
<evidence type="ECO:0000256" key="7">
    <source>
        <dbReference type="ARBA" id="ARBA00022679"/>
    </source>
</evidence>
<comment type="subunit">
    <text evidence="18">Interacts with E2 UBC2, forming a complex with ubiquitin ligase activity.</text>
</comment>
<dbReference type="GO" id="GO:0061630">
    <property type="term" value="F:ubiquitin protein ligase activity"/>
    <property type="evidence" value="ECO:0007669"/>
    <property type="project" value="UniProtKB-UniRule"/>
</dbReference>
<dbReference type="GO" id="GO:0006301">
    <property type="term" value="P:DNA damage tolerance"/>
    <property type="evidence" value="ECO:0007669"/>
    <property type="project" value="InterPro"/>
</dbReference>
<dbReference type="OrthoDB" id="9049620at2759"/>
<dbReference type="EC" id="2.3.2.27" evidence="5 18"/>
<dbReference type="Pfam" id="PF13923">
    <property type="entry name" value="zf-C3HC4_2"/>
    <property type="match status" value="1"/>
</dbReference>
<evidence type="ECO:0000256" key="4">
    <source>
        <dbReference type="ARBA" id="ARBA00009506"/>
    </source>
</evidence>
<comment type="function">
    <text evidence="18">E3 RING-finger protein, member of the UBC2/RAD6 epistasis group. Associates to the E2 ubiquitin conjugating enzyme UBC2/RAD6 to form the UBC2-RAD18 ubiquitin ligase complex involved in postreplicative repair (PRR) of damaged DNA.</text>
</comment>
<feature type="domain" description="SAP" evidence="21">
    <location>
        <begin position="289"/>
        <end position="323"/>
    </location>
</feature>
<dbReference type="PROSITE" id="PS50089">
    <property type="entry name" value="ZF_RING_2"/>
    <property type="match status" value="1"/>
</dbReference>
<evidence type="ECO:0000256" key="5">
    <source>
        <dbReference type="ARBA" id="ARBA00012483"/>
    </source>
</evidence>
<dbReference type="GO" id="GO:0097505">
    <property type="term" value="C:Rad6-Rad18 complex"/>
    <property type="evidence" value="ECO:0007669"/>
    <property type="project" value="TreeGrafter"/>
</dbReference>
<dbReference type="GO" id="GO:0006513">
    <property type="term" value="P:protein monoubiquitination"/>
    <property type="evidence" value="ECO:0007669"/>
    <property type="project" value="InterPro"/>
</dbReference>
<gene>
    <name evidence="23" type="ORF">KLDO_g1417</name>
</gene>
<dbReference type="PROSITE" id="PS50800">
    <property type="entry name" value="SAP"/>
    <property type="match status" value="1"/>
</dbReference>
<keyword evidence="8 18" id="KW-0479">Metal-binding</keyword>
<dbReference type="GO" id="GO:0008270">
    <property type="term" value="F:zinc ion binding"/>
    <property type="evidence" value="ECO:0007669"/>
    <property type="project" value="UniProtKB-KW"/>
</dbReference>
<dbReference type="InterPro" id="IPR006642">
    <property type="entry name" value="Rad18_UBZ4"/>
</dbReference>
<keyword evidence="10 16" id="KW-0863">Zinc-finger</keyword>
<evidence type="ECO:0000256" key="18">
    <source>
        <dbReference type="RuleBase" id="RU368093"/>
    </source>
</evidence>
<organism evidence="23 24">
    <name type="scientific">Kluyveromyces dobzhanskii CBS 2104</name>
    <dbReference type="NCBI Taxonomy" id="1427455"/>
    <lineage>
        <taxon>Eukaryota</taxon>
        <taxon>Fungi</taxon>
        <taxon>Dikarya</taxon>
        <taxon>Ascomycota</taxon>
        <taxon>Saccharomycotina</taxon>
        <taxon>Saccharomycetes</taxon>
        <taxon>Saccharomycetales</taxon>
        <taxon>Saccharomycetaceae</taxon>
        <taxon>Kluyveromyces</taxon>
    </lineage>
</organism>
<feature type="region of interest" description="Disordered" evidence="19">
    <location>
        <begin position="413"/>
        <end position="449"/>
    </location>
</feature>
<comment type="subcellular location">
    <subcellularLocation>
        <location evidence="2 18">Nucleus</location>
    </subcellularLocation>
</comment>
<name>A0A0A8L2J8_9SACH</name>
<dbReference type="SMART" id="SM00513">
    <property type="entry name" value="SAP"/>
    <property type="match status" value="1"/>
</dbReference>
<sequence length="449" mass="51355">MHQEFTKVDSYIEKTSKNQSMKTSSHAETVTNPRDFLHTNVPQLADLDSLLRCHICKDFLSASVLTPCGHSFCSICIRKYLQKESKCPLCLSELTESMLQKEFLVQEICSSYVKLRDSLLQHLTKPFNDDRRNNEIKMTDDYIEVTKERRRTPDSPSLVGASAKKRKHDGITSLLMKKKTDHRHREEKTAQCPICSKYLPLSELEASHIDQCLLSSNTLERSDSFEILDERTPSLSAETQDQPMADVDTQSSSAVLKADEQKGVTFHNERYLNSGLQQRKEVRLPRLDLQSLSAAQLKQKLAYLGIPSNGNKQQMVARYKHYEMLWNSNFFDSIDPVDEIELKRRLSSWELKNNADHSSDGNSITNLLRGNKRSSLTASMIKLFNTDRFDRNAWVKHHSSAFKELKLEAMASHKQAKLKKENLSQSSIVEAEPNPETIPTDTKDTETNQ</sequence>
<feature type="domain" description="UBZ4-type" evidence="22">
    <location>
        <begin position="189"/>
        <end position="217"/>
    </location>
</feature>
<evidence type="ECO:0000256" key="11">
    <source>
        <dbReference type="ARBA" id="ARBA00022786"/>
    </source>
</evidence>
<dbReference type="SUPFAM" id="SSF57850">
    <property type="entry name" value="RING/U-box"/>
    <property type="match status" value="1"/>
</dbReference>
<evidence type="ECO:0000259" key="21">
    <source>
        <dbReference type="PROSITE" id="PS50800"/>
    </source>
</evidence>
<evidence type="ECO:0000256" key="3">
    <source>
        <dbReference type="ARBA" id="ARBA00004906"/>
    </source>
</evidence>
<evidence type="ECO:0000313" key="24">
    <source>
        <dbReference type="Proteomes" id="UP000031516"/>
    </source>
</evidence>
<evidence type="ECO:0000256" key="6">
    <source>
        <dbReference type="ARBA" id="ARBA00015551"/>
    </source>
</evidence>
<evidence type="ECO:0000256" key="2">
    <source>
        <dbReference type="ARBA" id="ARBA00004123"/>
    </source>
</evidence>
<dbReference type="Gene3D" id="3.30.40.10">
    <property type="entry name" value="Zinc/RING finger domain, C3HC4 (zinc finger)"/>
    <property type="match status" value="1"/>
</dbReference>
<keyword evidence="24" id="KW-1185">Reference proteome</keyword>
<comment type="pathway">
    <text evidence="3 18">Protein modification; protein ubiquitination.</text>
</comment>
<dbReference type="InterPro" id="IPR039577">
    <property type="entry name" value="Rad18"/>
</dbReference>
<dbReference type="EMBL" id="CCBQ010000019">
    <property type="protein sequence ID" value="CDO93115.1"/>
    <property type="molecule type" value="Genomic_DNA"/>
</dbReference>
<dbReference type="GO" id="GO:0006281">
    <property type="term" value="P:DNA repair"/>
    <property type="evidence" value="ECO:0007669"/>
    <property type="project" value="UniProtKB-KW"/>
</dbReference>
<dbReference type="GO" id="GO:0003697">
    <property type="term" value="F:single-stranded DNA binding"/>
    <property type="evidence" value="ECO:0007669"/>
    <property type="project" value="UniProtKB-UniRule"/>
</dbReference>
<comment type="catalytic activity">
    <reaction evidence="1 18">
        <text>S-ubiquitinyl-[E2 ubiquitin-conjugating enzyme]-L-cysteine + [acceptor protein]-L-lysine = [E2 ubiquitin-conjugating enzyme]-L-cysteine + N(6)-ubiquitinyl-[acceptor protein]-L-lysine.</text>
        <dbReference type="EC" id="2.3.2.27"/>
    </reaction>
</comment>
<evidence type="ECO:0000256" key="8">
    <source>
        <dbReference type="ARBA" id="ARBA00022723"/>
    </source>
</evidence>
<keyword evidence="13 18" id="KW-0238">DNA-binding</keyword>
<accession>A0A0A8L2J8</accession>
<dbReference type="InterPro" id="IPR001841">
    <property type="entry name" value="Znf_RING"/>
</dbReference>
<keyword evidence="14 17" id="KW-0234">DNA repair</keyword>
<dbReference type="PROSITE" id="PS00518">
    <property type="entry name" value="ZF_RING_1"/>
    <property type="match status" value="1"/>
</dbReference>
<dbReference type="UniPathway" id="UPA00143"/>
<evidence type="ECO:0000256" key="10">
    <source>
        <dbReference type="ARBA" id="ARBA00022771"/>
    </source>
</evidence>
<dbReference type="InterPro" id="IPR017907">
    <property type="entry name" value="Znf_RING_CS"/>
</dbReference>
<evidence type="ECO:0000313" key="23">
    <source>
        <dbReference type="EMBL" id="CDO93115.1"/>
    </source>
</evidence>
<evidence type="ECO:0000259" key="20">
    <source>
        <dbReference type="PROSITE" id="PS50089"/>
    </source>
</evidence>
<dbReference type="NCBIfam" id="TIGR00599">
    <property type="entry name" value="rad18"/>
    <property type="match status" value="1"/>
</dbReference>
<reference evidence="23 24" key="1">
    <citation type="submission" date="2014-03" db="EMBL/GenBank/DDBJ databases">
        <title>The genome of Kluyveromyces dobzhanskii.</title>
        <authorList>
            <person name="Nystedt B."/>
            <person name="Astrom S."/>
        </authorList>
    </citation>
    <scope>NUCLEOTIDE SEQUENCE [LARGE SCALE GENOMIC DNA]</scope>
    <source>
        <strain evidence="23 24">CBS 2104</strain>
    </source>
</reference>
<dbReference type="Proteomes" id="UP000031516">
    <property type="component" value="Unassembled WGS sequence"/>
</dbReference>
<dbReference type="Gene3D" id="3.30.160.60">
    <property type="entry name" value="Classic Zinc Finger"/>
    <property type="match status" value="1"/>
</dbReference>